<dbReference type="Proteomes" id="UP001345963">
    <property type="component" value="Unassembled WGS sequence"/>
</dbReference>
<protein>
    <submittedName>
        <fullName evidence="2">Uncharacterized protein</fullName>
    </submittedName>
</protein>
<evidence type="ECO:0000256" key="1">
    <source>
        <dbReference type="SAM" id="MobiDB-lite"/>
    </source>
</evidence>
<feature type="compositionally biased region" description="Basic and acidic residues" evidence="1">
    <location>
        <begin position="88"/>
        <end position="106"/>
    </location>
</feature>
<reference evidence="2 3" key="1">
    <citation type="submission" date="2021-07" db="EMBL/GenBank/DDBJ databases">
        <authorList>
            <person name="Palmer J.M."/>
        </authorList>
    </citation>
    <scope>NUCLEOTIDE SEQUENCE [LARGE SCALE GENOMIC DNA]</scope>
    <source>
        <strain evidence="2 3">AT_MEX2019</strain>
        <tissue evidence="2">Muscle</tissue>
    </source>
</reference>
<comment type="caution">
    <text evidence="2">The sequence shown here is derived from an EMBL/GenBank/DDBJ whole genome shotgun (WGS) entry which is preliminary data.</text>
</comment>
<evidence type="ECO:0000313" key="2">
    <source>
        <dbReference type="EMBL" id="MED6239518.1"/>
    </source>
</evidence>
<organism evidence="2 3">
    <name type="scientific">Ataeniobius toweri</name>
    <dbReference type="NCBI Taxonomy" id="208326"/>
    <lineage>
        <taxon>Eukaryota</taxon>
        <taxon>Metazoa</taxon>
        <taxon>Chordata</taxon>
        <taxon>Craniata</taxon>
        <taxon>Vertebrata</taxon>
        <taxon>Euteleostomi</taxon>
        <taxon>Actinopterygii</taxon>
        <taxon>Neopterygii</taxon>
        <taxon>Teleostei</taxon>
        <taxon>Neoteleostei</taxon>
        <taxon>Acanthomorphata</taxon>
        <taxon>Ovalentaria</taxon>
        <taxon>Atherinomorphae</taxon>
        <taxon>Cyprinodontiformes</taxon>
        <taxon>Goodeidae</taxon>
        <taxon>Ataeniobius</taxon>
    </lineage>
</organism>
<dbReference type="EMBL" id="JAHUTI010021540">
    <property type="protein sequence ID" value="MED6239518.1"/>
    <property type="molecule type" value="Genomic_DNA"/>
</dbReference>
<name>A0ABU7APK7_9TELE</name>
<accession>A0ABU7APK7</accession>
<evidence type="ECO:0000313" key="3">
    <source>
        <dbReference type="Proteomes" id="UP001345963"/>
    </source>
</evidence>
<sequence>MLGNLKESFSVCSFQGGGTWKSRQCTEGGQAGERMMIDGVNSWRSSEAAGRIQCSGQRRATPKIQGQRKPTTGPGMPGNGSEQDPGSEESKDLTRDQGVLKRKDLA</sequence>
<gene>
    <name evidence="2" type="ORF">ATANTOWER_007502</name>
</gene>
<proteinExistence type="predicted"/>
<keyword evidence="3" id="KW-1185">Reference proteome</keyword>
<feature type="region of interest" description="Disordered" evidence="1">
    <location>
        <begin position="43"/>
        <end position="106"/>
    </location>
</feature>